<keyword evidence="1" id="KW-0067">ATP-binding</keyword>
<name>A0A4Y2SK22_ARAVE</name>
<comment type="catalytic activity">
    <reaction evidence="1">
        <text>ATP + H2O = ADP + phosphate + H(+)</text>
        <dbReference type="Rhea" id="RHEA:13065"/>
        <dbReference type="ChEBI" id="CHEBI:15377"/>
        <dbReference type="ChEBI" id="CHEBI:15378"/>
        <dbReference type="ChEBI" id="CHEBI:30616"/>
        <dbReference type="ChEBI" id="CHEBI:43474"/>
        <dbReference type="ChEBI" id="CHEBI:456216"/>
        <dbReference type="EC" id="5.6.2.3"/>
    </reaction>
</comment>
<feature type="domain" description="DNA helicase Pif1-like DEAD-box helicase" evidence="2">
    <location>
        <begin position="8"/>
        <end position="80"/>
    </location>
</feature>
<dbReference type="PANTHER" id="PTHR10492">
    <property type="match status" value="1"/>
</dbReference>
<dbReference type="GO" id="GO:0006281">
    <property type="term" value="P:DNA repair"/>
    <property type="evidence" value="ECO:0007669"/>
    <property type="project" value="UniProtKB-KW"/>
</dbReference>
<keyword evidence="1" id="KW-0227">DNA damage</keyword>
<dbReference type="EMBL" id="BGPR01022368">
    <property type="protein sequence ID" value="GBN88604.1"/>
    <property type="molecule type" value="Genomic_DNA"/>
</dbReference>
<reference evidence="4 5" key="1">
    <citation type="journal article" date="2019" name="Sci. Rep.">
        <title>Orb-weaving spider Araneus ventricosus genome elucidates the spidroin gene catalogue.</title>
        <authorList>
            <person name="Kono N."/>
            <person name="Nakamura H."/>
            <person name="Ohtoshi R."/>
            <person name="Moran D.A.P."/>
            <person name="Shinohara A."/>
            <person name="Yoshida Y."/>
            <person name="Fujiwara M."/>
            <person name="Mori M."/>
            <person name="Tomita M."/>
            <person name="Arakawa K."/>
        </authorList>
    </citation>
    <scope>NUCLEOTIDE SEQUENCE [LARGE SCALE GENOMIC DNA]</scope>
</reference>
<evidence type="ECO:0000313" key="4">
    <source>
        <dbReference type="EMBL" id="GBN88604.1"/>
    </source>
</evidence>
<dbReference type="GO" id="GO:0000723">
    <property type="term" value="P:telomere maintenance"/>
    <property type="evidence" value="ECO:0007669"/>
    <property type="project" value="InterPro"/>
</dbReference>
<comment type="cofactor">
    <cofactor evidence="1">
        <name>Mg(2+)</name>
        <dbReference type="ChEBI" id="CHEBI:18420"/>
    </cofactor>
</comment>
<dbReference type="InterPro" id="IPR049163">
    <property type="entry name" value="Pif1-like_2B_dom"/>
</dbReference>
<sequence length="343" mass="38908">MRYLMNSDLTFGGKVSVLGGDWRQILPVAVHANRTTIIKTCLKNSPLWSTFKQFSLVRNMRTEPDEQDFSDWLLHPGNESLTNNCQLGEDIVEIPGECGVRDSIVDEMFGSSVTDMEYMSGKAYLCPKNKDFLKIKEQVLKKLPGQNKTYFSADNIIRVDQEEQNNFPLDFINILTPSGMPPHELNLKVGAIIMLLRNLNPSAGLCNGTRLIIRKVMPNVIDAEILAGHTKVSSAFIPRIRLSFSDSNLSFQLQRRQFPIRLVFAMTINKSQGQSLRKLGIYLPQPVFSHGMLYVAFSRATSSRCARVLVIDTRKHGKLKSSNRVFTKNVVFREVLFSDFFCY</sequence>
<dbReference type="FunFam" id="3.40.50.300:FF:002884">
    <property type="entry name" value="ATP-dependent DNA helicase"/>
    <property type="match status" value="1"/>
</dbReference>
<dbReference type="Pfam" id="PF05970">
    <property type="entry name" value="PIF1"/>
    <property type="match status" value="1"/>
</dbReference>
<organism evidence="4 5">
    <name type="scientific">Araneus ventricosus</name>
    <name type="common">Orbweaver spider</name>
    <name type="synonym">Epeira ventricosa</name>
    <dbReference type="NCBI Taxonomy" id="182803"/>
    <lineage>
        <taxon>Eukaryota</taxon>
        <taxon>Metazoa</taxon>
        <taxon>Ecdysozoa</taxon>
        <taxon>Arthropoda</taxon>
        <taxon>Chelicerata</taxon>
        <taxon>Arachnida</taxon>
        <taxon>Araneae</taxon>
        <taxon>Araneomorphae</taxon>
        <taxon>Entelegynae</taxon>
        <taxon>Araneoidea</taxon>
        <taxon>Araneidae</taxon>
        <taxon>Araneus</taxon>
    </lineage>
</organism>
<dbReference type="GO" id="GO:0043139">
    <property type="term" value="F:5'-3' DNA helicase activity"/>
    <property type="evidence" value="ECO:0007669"/>
    <property type="project" value="UniProtKB-EC"/>
</dbReference>
<evidence type="ECO:0000313" key="5">
    <source>
        <dbReference type="Proteomes" id="UP000499080"/>
    </source>
</evidence>
<feature type="domain" description="DNA helicase Pif1-like 2B" evidence="3">
    <location>
        <begin position="170"/>
        <end position="214"/>
    </location>
</feature>
<evidence type="ECO:0000259" key="2">
    <source>
        <dbReference type="Pfam" id="PF05970"/>
    </source>
</evidence>
<keyword evidence="5" id="KW-1185">Reference proteome</keyword>
<dbReference type="GO" id="GO:0005524">
    <property type="term" value="F:ATP binding"/>
    <property type="evidence" value="ECO:0007669"/>
    <property type="project" value="UniProtKB-KW"/>
</dbReference>
<dbReference type="CDD" id="cd18809">
    <property type="entry name" value="SF1_C_RecD"/>
    <property type="match status" value="1"/>
</dbReference>
<keyword evidence="1" id="KW-0547">Nucleotide-binding</keyword>
<accession>A0A4Y2SK22</accession>
<proteinExistence type="inferred from homology"/>
<evidence type="ECO:0000259" key="3">
    <source>
        <dbReference type="Pfam" id="PF21530"/>
    </source>
</evidence>
<dbReference type="InterPro" id="IPR010285">
    <property type="entry name" value="DNA_helicase_pif1-like_DEAD"/>
</dbReference>
<comment type="similarity">
    <text evidence="1">Belongs to the helicase family.</text>
</comment>
<protein>
    <recommendedName>
        <fullName evidence="1">ATP-dependent DNA helicase</fullName>
        <ecNumber evidence="1">5.6.2.3</ecNumber>
    </recommendedName>
</protein>
<dbReference type="InterPro" id="IPR027417">
    <property type="entry name" value="P-loop_NTPase"/>
</dbReference>
<keyword evidence="1" id="KW-0378">Hydrolase</keyword>
<dbReference type="SUPFAM" id="SSF52540">
    <property type="entry name" value="P-loop containing nucleoside triphosphate hydrolases"/>
    <property type="match status" value="1"/>
</dbReference>
<evidence type="ECO:0000256" key="1">
    <source>
        <dbReference type="RuleBase" id="RU363044"/>
    </source>
</evidence>
<dbReference type="AlphaFoldDB" id="A0A4Y2SK22"/>
<dbReference type="EC" id="5.6.2.3" evidence="1"/>
<keyword evidence="1" id="KW-0347">Helicase</keyword>
<dbReference type="OrthoDB" id="272985at2759"/>
<dbReference type="Pfam" id="PF21530">
    <property type="entry name" value="Pif1_2B_dom"/>
    <property type="match status" value="1"/>
</dbReference>
<dbReference type="GO" id="GO:0016887">
    <property type="term" value="F:ATP hydrolysis activity"/>
    <property type="evidence" value="ECO:0007669"/>
    <property type="project" value="RHEA"/>
</dbReference>
<gene>
    <name evidence="4" type="ORF">AVEN_53061_1</name>
</gene>
<keyword evidence="1" id="KW-0234">DNA repair</keyword>
<keyword evidence="1" id="KW-0233">DNA recombination</keyword>
<comment type="caution">
    <text evidence="4">The sequence shown here is derived from an EMBL/GenBank/DDBJ whole genome shotgun (WGS) entry which is preliminary data.</text>
</comment>
<dbReference type="GO" id="GO:0006310">
    <property type="term" value="P:DNA recombination"/>
    <property type="evidence" value="ECO:0007669"/>
    <property type="project" value="UniProtKB-KW"/>
</dbReference>
<dbReference type="Gene3D" id="3.40.50.300">
    <property type="entry name" value="P-loop containing nucleotide triphosphate hydrolases"/>
    <property type="match status" value="1"/>
</dbReference>
<dbReference type="Proteomes" id="UP000499080">
    <property type="component" value="Unassembled WGS sequence"/>
</dbReference>
<dbReference type="PANTHER" id="PTHR10492:SF57">
    <property type="entry name" value="ATP-DEPENDENT DNA HELICASE"/>
    <property type="match status" value="1"/>
</dbReference>